<dbReference type="EMBL" id="LR798230">
    <property type="protein sequence ID" value="CAB5208355.1"/>
    <property type="molecule type" value="Genomic_DNA"/>
</dbReference>
<name>A0A6J7WDV1_9CAUD</name>
<gene>
    <name evidence="1" type="ORF">UFOVP182_24</name>
</gene>
<accession>A0A6J7WDV1</accession>
<dbReference type="Gene3D" id="3.40.50.1000">
    <property type="entry name" value="HAD superfamily/HAD-like"/>
    <property type="match status" value="1"/>
</dbReference>
<dbReference type="CDD" id="cd01427">
    <property type="entry name" value="HAD_like"/>
    <property type="match status" value="1"/>
</dbReference>
<sequence length="266" mass="31246">MQFSFNREEEHEFAKTRVSFDFDGTLSTKRGQDLYNRLKGTHNIYVITARSSSMSKGVYNITDMLGIPRSKVFFTGSNTRKVDKVKELRIKTHYDNNPNVIDNISSSVGVKFSLDKVQMEAEEQKVLGVLGRYGIMMNEDMEIVFSEEVSDFDEEILLKKEEDILEAIFLEKKINGLFVYYKYDVKDELGPKVISTTRDFCKTMINRNRLYTKEELMKMKNDMKDFNTNVFKYKGGWYRKQGTTESTPDCRHTWKRILTRKKQNLK</sequence>
<protein>
    <recommendedName>
        <fullName evidence="2">HAD-like domain containing protein</fullName>
    </recommendedName>
</protein>
<dbReference type="InterPro" id="IPR023214">
    <property type="entry name" value="HAD_sf"/>
</dbReference>
<reference evidence="1" key="1">
    <citation type="submission" date="2020-05" db="EMBL/GenBank/DDBJ databases">
        <authorList>
            <person name="Chiriac C."/>
            <person name="Salcher M."/>
            <person name="Ghai R."/>
            <person name="Kavagutti S V."/>
        </authorList>
    </citation>
    <scope>NUCLEOTIDE SEQUENCE</scope>
</reference>
<proteinExistence type="predicted"/>
<evidence type="ECO:0000313" key="1">
    <source>
        <dbReference type="EMBL" id="CAB5208355.1"/>
    </source>
</evidence>
<organism evidence="1">
    <name type="scientific">uncultured Caudovirales phage</name>
    <dbReference type="NCBI Taxonomy" id="2100421"/>
    <lineage>
        <taxon>Viruses</taxon>
        <taxon>Duplodnaviria</taxon>
        <taxon>Heunggongvirae</taxon>
        <taxon>Uroviricota</taxon>
        <taxon>Caudoviricetes</taxon>
        <taxon>Peduoviridae</taxon>
        <taxon>Maltschvirus</taxon>
        <taxon>Maltschvirus maltsch</taxon>
    </lineage>
</organism>
<evidence type="ECO:0008006" key="2">
    <source>
        <dbReference type="Google" id="ProtNLM"/>
    </source>
</evidence>